<accession>F6CSJ2</accession>
<gene>
    <name evidence="1" type="ordered locus">Mar181_3125</name>
</gene>
<evidence type="ECO:0000313" key="1">
    <source>
        <dbReference type="EMBL" id="AEF56150.1"/>
    </source>
</evidence>
<dbReference type="RefSeq" id="WP_013797620.1">
    <property type="nucleotide sequence ID" value="NC_015559.1"/>
</dbReference>
<dbReference type="HOGENOM" id="CLU_1281961_0_0_6"/>
<dbReference type="AlphaFoldDB" id="F6CSJ2"/>
<dbReference type="Proteomes" id="UP000009230">
    <property type="component" value="Chromosome"/>
</dbReference>
<proteinExistence type="predicted"/>
<sequence>MLKFYVHMTDPNLFGKSILVFLRPILYSTDYRLSAWQELVISDSACEEFVFDPTVSAQIQVSGKQKKSIISSAEVPMFVGQLCDAITPDGLSPQLQLQSKASARQRLTPSQYGVRNSTCPRRPVSCNWLVSGSQVVTMPHMDFGMTATFEYDPAFYFSVIAPISKGQNYTVQSFTDMTYYSFNSCISAVDVYVEMRDYKWEFRFEEREPDINYYL</sequence>
<name>F6CSJ2_MARPP</name>
<dbReference type="EMBL" id="CP002771">
    <property type="protein sequence ID" value="AEF56150.1"/>
    <property type="molecule type" value="Genomic_DNA"/>
</dbReference>
<evidence type="ECO:0000313" key="2">
    <source>
        <dbReference type="Proteomes" id="UP000009230"/>
    </source>
</evidence>
<protein>
    <submittedName>
        <fullName evidence="1">Uncharacterized protein</fullName>
    </submittedName>
</protein>
<dbReference type="OrthoDB" id="8708102at2"/>
<organism evidence="1 2">
    <name type="scientific">Marinomonas posidonica (strain CECT 7376 / NCIMB 14433 / IVIA-Po-181)</name>
    <dbReference type="NCBI Taxonomy" id="491952"/>
    <lineage>
        <taxon>Bacteria</taxon>
        <taxon>Pseudomonadati</taxon>
        <taxon>Pseudomonadota</taxon>
        <taxon>Gammaproteobacteria</taxon>
        <taxon>Oceanospirillales</taxon>
        <taxon>Oceanospirillaceae</taxon>
        <taxon>Marinomonas</taxon>
    </lineage>
</organism>
<dbReference type="STRING" id="491952.Mar181_3125"/>
<keyword evidence="2" id="KW-1185">Reference proteome</keyword>
<reference evidence="1 2" key="1">
    <citation type="journal article" date="2012" name="Stand. Genomic Sci.">
        <title>Complete genome sequence of Marinomonas posidonica type strain (IVIA-Po-181(T)).</title>
        <authorList>
            <person name="Lucas-Elio P."/>
            <person name="Goodwin L."/>
            <person name="Woyke T."/>
            <person name="Pitluck S."/>
            <person name="Nolan M."/>
            <person name="Kyrpides N.C."/>
            <person name="Detter J.C."/>
            <person name="Copeland A."/>
            <person name="Lu M."/>
            <person name="Bruce D."/>
            <person name="Detter C."/>
            <person name="Tapia R."/>
            <person name="Han S."/>
            <person name="Land M.L."/>
            <person name="Ivanova N."/>
            <person name="Mikhailova N."/>
            <person name="Johnston A.W."/>
            <person name="Sanchez-Amat A."/>
        </authorList>
    </citation>
    <scope>NUCLEOTIDE SEQUENCE [LARGE SCALE GENOMIC DNA]</scope>
    <source>
        <strain evidence="2">CECT 7376 / NCIMB 14433 / IVIA-Po-181</strain>
    </source>
</reference>
<dbReference type="KEGG" id="mpc:Mar181_3125"/>